<reference evidence="1" key="2">
    <citation type="journal article" date="2015" name="Data Brief">
        <title>Shoot transcriptome of the giant reed, Arundo donax.</title>
        <authorList>
            <person name="Barrero R.A."/>
            <person name="Guerrero F.D."/>
            <person name="Moolhuijzen P."/>
            <person name="Goolsby J.A."/>
            <person name="Tidwell J."/>
            <person name="Bellgard S.E."/>
            <person name="Bellgard M.I."/>
        </authorList>
    </citation>
    <scope>NUCLEOTIDE SEQUENCE</scope>
    <source>
        <tissue evidence="1">Shoot tissue taken approximately 20 cm above the soil surface</tissue>
    </source>
</reference>
<dbReference type="EMBL" id="GBRH01207839">
    <property type="protein sequence ID" value="JAD90056.1"/>
    <property type="molecule type" value="Transcribed_RNA"/>
</dbReference>
<organism evidence="1">
    <name type="scientific">Arundo donax</name>
    <name type="common">Giant reed</name>
    <name type="synonym">Donax arundinaceus</name>
    <dbReference type="NCBI Taxonomy" id="35708"/>
    <lineage>
        <taxon>Eukaryota</taxon>
        <taxon>Viridiplantae</taxon>
        <taxon>Streptophyta</taxon>
        <taxon>Embryophyta</taxon>
        <taxon>Tracheophyta</taxon>
        <taxon>Spermatophyta</taxon>
        <taxon>Magnoliopsida</taxon>
        <taxon>Liliopsida</taxon>
        <taxon>Poales</taxon>
        <taxon>Poaceae</taxon>
        <taxon>PACMAD clade</taxon>
        <taxon>Arundinoideae</taxon>
        <taxon>Arundineae</taxon>
        <taxon>Arundo</taxon>
    </lineage>
</organism>
<proteinExistence type="predicted"/>
<dbReference type="AlphaFoldDB" id="A0A0A9DQJ9"/>
<protein>
    <submittedName>
        <fullName evidence="1">Uncharacterized protein</fullName>
    </submittedName>
</protein>
<sequence>MISHVVFKHMPMYSTELHRHPKMIKFQRTRFENERQRKAVAQSS</sequence>
<accession>A0A0A9DQJ9</accession>
<evidence type="ECO:0000313" key="1">
    <source>
        <dbReference type="EMBL" id="JAD90056.1"/>
    </source>
</evidence>
<name>A0A0A9DQJ9_ARUDO</name>
<reference evidence="1" key="1">
    <citation type="submission" date="2014-09" db="EMBL/GenBank/DDBJ databases">
        <authorList>
            <person name="Magalhaes I.L.F."/>
            <person name="Oliveira U."/>
            <person name="Santos F.R."/>
            <person name="Vidigal T.H.D.A."/>
            <person name="Brescovit A.D."/>
            <person name="Santos A.J."/>
        </authorList>
    </citation>
    <scope>NUCLEOTIDE SEQUENCE</scope>
    <source>
        <tissue evidence="1">Shoot tissue taken approximately 20 cm above the soil surface</tissue>
    </source>
</reference>